<dbReference type="Pfam" id="PF07681">
    <property type="entry name" value="DoxX"/>
    <property type="match status" value="1"/>
</dbReference>
<keyword evidence="7" id="KW-1185">Reference proteome</keyword>
<reference evidence="6" key="1">
    <citation type="journal article" date="2023" name="Front. Microbiol.">
        <title>Genomic-based phylogenetic and metabolic analyses of the genus Natronomonas, and description of Natronomonas aquatica sp. nov.</title>
        <authorList>
            <person name="Garcia-Roldan A."/>
            <person name="Duran-Viseras A."/>
            <person name="de la Haba R.R."/>
            <person name="Corral P."/>
            <person name="Sanchez-Porro C."/>
            <person name="Ventosa A."/>
        </authorList>
    </citation>
    <scope>NUCLEOTIDE SEQUENCE</scope>
    <source>
        <strain evidence="6">F2-12</strain>
    </source>
</reference>
<evidence type="ECO:0000256" key="5">
    <source>
        <dbReference type="SAM" id="Phobius"/>
    </source>
</evidence>
<accession>A0A9R1CUL0</accession>
<comment type="subcellular location">
    <subcellularLocation>
        <location evidence="1">Membrane</location>
        <topology evidence="1">Multi-pass membrane protein</topology>
    </subcellularLocation>
</comment>
<evidence type="ECO:0000256" key="4">
    <source>
        <dbReference type="ARBA" id="ARBA00023136"/>
    </source>
</evidence>
<comment type="caution">
    <text evidence="6">The sequence shown here is derived from an EMBL/GenBank/DDBJ whole genome shotgun (WGS) entry which is preliminary data.</text>
</comment>
<evidence type="ECO:0000256" key="1">
    <source>
        <dbReference type="ARBA" id="ARBA00004141"/>
    </source>
</evidence>
<feature type="transmembrane region" description="Helical" evidence="5">
    <location>
        <begin position="12"/>
        <end position="31"/>
    </location>
</feature>
<dbReference type="Proteomes" id="UP001139494">
    <property type="component" value="Unassembled WGS sequence"/>
</dbReference>
<organism evidence="6 7">
    <name type="scientific">Natronomonas aquatica</name>
    <dbReference type="NCBI Taxonomy" id="2841590"/>
    <lineage>
        <taxon>Archaea</taxon>
        <taxon>Methanobacteriati</taxon>
        <taxon>Methanobacteriota</taxon>
        <taxon>Stenosarchaea group</taxon>
        <taxon>Halobacteria</taxon>
        <taxon>Halobacteriales</taxon>
        <taxon>Natronomonadaceae</taxon>
        <taxon>Natronomonas</taxon>
    </lineage>
</organism>
<gene>
    <name evidence="6" type="ORF">KM295_12780</name>
</gene>
<protein>
    <submittedName>
        <fullName evidence="6">DoxX family protein</fullName>
    </submittedName>
</protein>
<dbReference type="AlphaFoldDB" id="A0A9R1CUL0"/>
<evidence type="ECO:0000313" key="7">
    <source>
        <dbReference type="Proteomes" id="UP001139494"/>
    </source>
</evidence>
<keyword evidence="4 5" id="KW-0472">Membrane</keyword>
<dbReference type="InterPro" id="IPR032808">
    <property type="entry name" value="DoxX"/>
</dbReference>
<evidence type="ECO:0000313" key="6">
    <source>
        <dbReference type="EMBL" id="MCQ4334335.1"/>
    </source>
</evidence>
<keyword evidence="3 5" id="KW-1133">Transmembrane helix</keyword>
<evidence type="ECO:0000256" key="2">
    <source>
        <dbReference type="ARBA" id="ARBA00022692"/>
    </source>
</evidence>
<sequence>MMFETAGADVVFLLSRVIFGGVLAFMGLNHFMSAEEMAGYAEFKGLPAPRMSVLGSGGLLVFGGLSVVAGVYPSIGAGALALFLFVSAVTMHDFWNMEGEDAENEMTSFLKNLYGTGGALVVLAVAGAQWPYALNIGL</sequence>
<feature type="transmembrane region" description="Helical" evidence="5">
    <location>
        <begin position="113"/>
        <end position="132"/>
    </location>
</feature>
<dbReference type="EMBL" id="JAHLKM010000022">
    <property type="protein sequence ID" value="MCQ4334335.1"/>
    <property type="molecule type" value="Genomic_DNA"/>
</dbReference>
<feature type="transmembrane region" description="Helical" evidence="5">
    <location>
        <begin position="75"/>
        <end position="92"/>
    </location>
</feature>
<keyword evidence="2 5" id="KW-0812">Transmembrane</keyword>
<evidence type="ECO:0000256" key="3">
    <source>
        <dbReference type="ARBA" id="ARBA00022989"/>
    </source>
</evidence>
<dbReference type="GO" id="GO:0016020">
    <property type="term" value="C:membrane"/>
    <property type="evidence" value="ECO:0007669"/>
    <property type="project" value="UniProtKB-SubCell"/>
</dbReference>
<proteinExistence type="predicted"/>
<name>A0A9R1CUL0_9EURY</name>